<dbReference type="InterPro" id="IPR059112">
    <property type="entry name" value="CysZ/EI24"/>
</dbReference>
<keyword evidence="4 5" id="KW-0472">Membrane</keyword>
<feature type="transmembrane region" description="Helical" evidence="5">
    <location>
        <begin position="78"/>
        <end position="105"/>
    </location>
</feature>
<dbReference type="AlphaFoldDB" id="A0A941E568"/>
<accession>A0A941E568</accession>
<feature type="transmembrane region" description="Helical" evidence="5">
    <location>
        <begin position="166"/>
        <end position="186"/>
    </location>
</feature>
<feature type="transmembrane region" description="Helical" evidence="5">
    <location>
        <begin position="198"/>
        <end position="218"/>
    </location>
</feature>
<evidence type="ECO:0000256" key="2">
    <source>
        <dbReference type="ARBA" id="ARBA00022692"/>
    </source>
</evidence>
<keyword evidence="2 5" id="KW-0812">Transmembrane</keyword>
<keyword evidence="7" id="KW-1185">Reference proteome</keyword>
<evidence type="ECO:0000256" key="5">
    <source>
        <dbReference type="SAM" id="Phobius"/>
    </source>
</evidence>
<dbReference type="EMBL" id="JAGSPJ010000006">
    <property type="protein sequence ID" value="MBR7801267.1"/>
    <property type="molecule type" value="Genomic_DNA"/>
</dbReference>
<organism evidence="6 7">
    <name type="scientific">Undibacterium fentianense</name>
    <dbReference type="NCBI Taxonomy" id="2828728"/>
    <lineage>
        <taxon>Bacteria</taxon>
        <taxon>Pseudomonadati</taxon>
        <taxon>Pseudomonadota</taxon>
        <taxon>Betaproteobacteria</taxon>
        <taxon>Burkholderiales</taxon>
        <taxon>Oxalobacteraceae</taxon>
        <taxon>Undibacterium</taxon>
    </lineage>
</organism>
<protein>
    <submittedName>
        <fullName evidence="6">EI24 domain-containing protein</fullName>
    </submittedName>
</protein>
<gene>
    <name evidence="6" type="ORF">KDM90_14760</name>
</gene>
<comment type="caution">
    <text evidence="6">The sequence shown here is derived from an EMBL/GenBank/DDBJ whole genome shotgun (WGS) entry which is preliminary data.</text>
</comment>
<comment type="subcellular location">
    <subcellularLocation>
        <location evidence="1">Membrane</location>
        <topology evidence="1">Multi-pass membrane protein</topology>
    </subcellularLocation>
</comment>
<feature type="transmembrane region" description="Helical" evidence="5">
    <location>
        <begin position="230"/>
        <end position="255"/>
    </location>
</feature>
<reference evidence="6" key="1">
    <citation type="submission" date="2021-04" db="EMBL/GenBank/DDBJ databases">
        <title>novel species isolated from subtropical streams in China.</title>
        <authorList>
            <person name="Lu H."/>
        </authorList>
    </citation>
    <scope>NUCLEOTIDE SEQUENCE</scope>
    <source>
        <strain evidence="6">FT137W</strain>
    </source>
</reference>
<dbReference type="Proteomes" id="UP000678545">
    <property type="component" value="Unassembled WGS sequence"/>
</dbReference>
<feature type="transmembrane region" description="Helical" evidence="5">
    <location>
        <begin position="20"/>
        <end position="41"/>
    </location>
</feature>
<dbReference type="Pfam" id="PF07264">
    <property type="entry name" value="EI24"/>
    <property type="match status" value="1"/>
</dbReference>
<proteinExistence type="predicted"/>
<evidence type="ECO:0000256" key="1">
    <source>
        <dbReference type="ARBA" id="ARBA00004141"/>
    </source>
</evidence>
<name>A0A941E568_9BURK</name>
<evidence type="ECO:0000256" key="3">
    <source>
        <dbReference type="ARBA" id="ARBA00022989"/>
    </source>
</evidence>
<evidence type="ECO:0000313" key="6">
    <source>
        <dbReference type="EMBL" id="MBR7801267.1"/>
    </source>
</evidence>
<keyword evidence="3 5" id="KW-1133">Transmembrane helix</keyword>
<evidence type="ECO:0000256" key="4">
    <source>
        <dbReference type="ARBA" id="ARBA00023136"/>
    </source>
</evidence>
<sequence length="290" mass="33055">MNAVMRAWARALAAQFRFKILALSLIPLFISLFLWGGLMAWRLQAIFDFIQAYFSEHQAFAKASDLLYSLGLLALKTLIVPLLSMWLLLPIMIMTSLLFIGLMVMPSIAKHVGNRDFPDLEKRRGASFLSSLGFSFGSFFLFSLVWVVVLPLIFIPPIYMLVQPLLWGWLTYRVMSYDALAAFASPKERQQIVAENRGSLLCIGLVAGWIGSLPSMLWMGGAMSMTYVLLFPMFVSMAIWVYLLIFIFTGLWYQYYCLAALKAMRQSNEIESDVKENVTQLVDLEFTEKR</sequence>
<evidence type="ECO:0000313" key="7">
    <source>
        <dbReference type="Proteomes" id="UP000678545"/>
    </source>
</evidence>
<feature type="transmembrane region" description="Helical" evidence="5">
    <location>
        <begin position="126"/>
        <end position="154"/>
    </location>
</feature>